<reference evidence="2 3" key="1">
    <citation type="submission" date="2020-06" db="EMBL/GenBank/DDBJ databases">
        <title>Transcriptomic and genomic resources for Thalictrum thalictroides and T. hernandezii: Facilitating candidate gene discovery in an emerging model plant lineage.</title>
        <authorList>
            <person name="Arias T."/>
            <person name="Riano-Pachon D.M."/>
            <person name="Di Stilio V.S."/>
        </authorList>
    </citation>
    <scope>NUCLEOTIDE SEQUENCE [LARGE SCALE GENOMIC DNA]</scope>
    <source>
        <strain evidence="3">cv. WT478/WT964</strain>
        <tissue evidence="2">Leaves</tissue>
    </source>
</reference>
<evidence type="ECO:0000256" key="1">
    <source>
        <dbReference type="SAM" id="Phobius"/>
    </source>
</evidence>
<name>A0A7J6X5D3_THATH</name>
<keyword evidence="1" id="KW-1133">Transmembrane helix</keyword>
<protein>
    <submittedName>
        <fullName evidence="2">Uncharacterized protein</fullName>
    </submittedName>
</protein>
<dbReference type="AlphaFoldDB" id="A0A7J6X5D3"/>
<organism evidence="2 3">
    <name type="scientific">Thalictrum thalictroides</name>
    <name type="common">Rue-anemone</name>
    <name type="synonym">Anemone thalictroides</name>
    <dbReference type="NCBI Taxonomy" id="46969"/>
    <lineage>
        <taxon>Eukaryota</taxon>
        <taxon>Viridiplantae</taxon>
        <taxon>Streptophyta</taxon>
        <taxon>Embryophyta</taxon>
        <taxon>Tracheophyta</taxon>
        <taxon>Spermatophyta</taxon>
        <taxon>Magnoliopsida</taxon>
        <taxon>Ranunculales</taxon>
        <taxon>Ranunculaceae</taxon>
        <taxon>Thalictroideae</taxon>
        <taxon>Thalictrum</taxon>
    </lineage>
</organism>
<feature type="transmembrane region" description="Helical" evidence="1">
    <location>
        <begin position="28"/>
        <end position="49"/>
    </location>
</feature>
<gene>
    <name evidence="2" type="ORF">FRX31_005395</name>
</gene>
<keyword evidence="1" id="KW-0472">Membrane</keyword>
<keyword evidence="1" id="KW-0812">Transmembrane</keyword>
<keyword evidence="3" id="KW-1185">Reference proteome</keyword>
<evidence type="ECO:0000313" key="3">
    <source>
        <dbReference type="Proteomes" id="UP000554482"/>
    </source>
</evidence>
<comment type="caution">
    <text evidence="2">The sequence shown here is derived from an EMBL/GenBank/DDBJ whole genome shotgun (WGS) entry which is preliminary data.</text>
</comment>
<sequence>MLKTKRNFNVADKGIGWMGVHERQFHPIPLSMTCMVFTSVYLVYTFSAYRFNEETAYKFVALDRSYELYR</sequence>
<evidence type="ECO:0000313" key="2">
    <source>
        <dbReference type="EMBL" id="KAF5205016.1"/>
    </source>
</evidence>
<proteinExistence type="predicted"/>
<dbReference type="Proteomes" id="UP000554482">
    <property type="component" value="Unassembled WGS sequence"/>
</dbReference>
<dbReference type="EMBL" id="JABWDY010004655">
    <property type="protein sequence ID" value="KAF5205016.1"/>
    <property type="molecule type" value="Genomic_DNA"/>
</dbReference>
<accession>A0A7J6X5D3</accession>